<evidence type="ECO:0000313" key="3">
    <source>
        <dbReference type="Proteomes" id="UP000604046"/>
    </source>
</evidence>
<organism evidence="2 3">
    <name type="scientific">Symbiodinium natans</name>
    <dbReference type="NCBI Taxonomy" id="878477"/>
    <lineage>
        <taxon>Eukaryota</taxon>
        <taxon>Sar</taxon>
        <taxon>Alveolata</taxon>
        <taxon>Dinophyceae</taxon>
        <taxon>Suessiales</taxon>
        <taxon>Symbiodiniaceae</taxon>
        <taxon>Symbiodinium</taxon>
    </lineage>
</organism>
<keyword evidence="3" id="KW-1185">Reference proteome</keyword>
<dbReference type="EMBL" id="CAJNDS010002294">
    <property type="protein sequence ID" value="CAE7415430.1"/>
    <property type="molecule type" value="Genomic_DNA"/>
</dbReference>
<gene>
    <name evidence="2" type="ORF">SNAT2548_LOCUS22582</name>
</gene>
<feature type="region of interest" description="Disordered" evidence="1">
    <location>
        <begin position="1"/>
        <end position="26"/>
    </location>
</feature>
<feature type="compositionally biased region" description="Basic and acidic residues" evidence="1">
    <location>
        <begin position="12"/>
        <end position="26"/>
    </location>
</feature>
<dbReference type="OrthoDB" id="443588at2759"/>
<accession>A0A812R1C3</accession>
<reference evidence="2" key="1">
    <citation type="submission" date="2021-02" db="EMBL/GenBank/DDBJ databases">
        <authorList>
            <person name="Dougan E. K."/>
            <person name="Rhodes N."/>
            <person name="Thang M."/>
            <person name="Chan C."/>
        </authorList>
    </citation>
    <scope>NUCLEOTIDE SEQUENCE</scope>
</reference>
<protein>
    <submittedName>
        <fullName evidence="2">Uncharacterized protein</fullName>
    </submittedName>
</protein>
<evidence type="ECO:0000256" key="1">
    <source>
        <dbReference type="SAM" id="MobiDB-lite"/>
    </source>
</evidence>
<comment type="caution">
    <text evidence="2">The sequence shown here is derived from an EMBL/GenBank/DDBJ whole genome shotgun (WGS) entry which is preliminary data.</text>
</comment>
<sequence length="158" mass="17907">MLQLRQDVSGELQEHRHRAEESQKDLASELKQLVDQSRSEVSAELAKTLKAVQGPLELQEMLATARQELKDELETLQELRRKIEAAAAEDSKARLQDSVCPFARCFLKAAGDQATELRGIFEQHTAQLESLQAHTFEAPAKRVASDKWRRLSWSATRL</sequence>
<proteinExistence type="predicted"/>
<evidence type="ECO:0000313" key="2">
    <source>
        <dbReference type="EMBL" id="CAE7415430.1"/>
    </source>
</evidence>
<name>A0A812R1C3_9DINO</name>
<dbReference type="AlphaFoldDB" id="A0A812R1C3"/>
<dbReference type="Proteomes" id="UP000604046">
    <property type="component" value="Unassembled WGS sequence"/>
</dbReference>